<feature type="domain" description="DUF397" evidence="1">
    <location>
        <begin position="8"/>
        <end position="62"/>
    </location>
</feature>
<evidence type="ECO:0000259" key="1">
    <source>
        <dbReference type="Pfam" id="PF04149"/>
    </source>
</evidence>
<organism evidence="2 3">
    <name type="scientific">Sphaerisporangium rhizosphaerae</name>
    <dbReference type="NCBI Taxonomy" id="2269375"/>
    <lineage>
        <taxon>Bacteria</taxon>
        <taxon>Bacillati</taxon>
        <taxon>Actinomycetota</taxon>
        <taxon>Actinomycetes</taxon>
        <taxon>Streptosporangiales</taxon>
        <taxon>Streptosporangiaceae</taxon>
        <taxon>Sphaerisporangium</taxon>
    </lineage>
</organism>
<sequence length="68" mass="7539">MDRSIRGLRWRKSTLSGANNDNCVEVAELSGEGWAVRDSKNPEGAVVVCAPREWSAFLQGLRGDNFRC</sequence>
<accession>A0ABW2P1Y3</accession>
<dbReference type="Proteomes" id="UP001596496">
    <property type="component" value="Unassembled WGS sequence"/>
</dbReference>
<dbReference type="RefSeq" id="WP_380825220.1">
    <property type="nucleotide sequence ID" value="NZ_JBHTCG010000004.1"/>
</dbReference>
<proteinExistence type="predicted"/>
<comment type="caution">
    <text evidence="2">The sequence shown here is derived from an EMBL/GenBank/DDBJ whole genome shotgun (WGS) entry which is preliminary data.</text>
</comment>
<protein>
    <submittedName>
        <fullName evidence="2">DUF397 domain-containing protein</fullName>
    </submittedName>
</protein>
<name>A0ABW2P1Y3_9ACTN</name>
<dbReference type="InterPro" id="IPR007278">
    <property type="entry name" value="DUF397"/>
</dbReference>
<dbReference type="EMBL" id="JBHTCG010000004">
    <property type="protein sequence ID" value="MFC7382095.1"/>
    <property type="molecule type" value="Genomic_DNA"/>
</dbReference>
<evidence type="ECO:0000313" key="2">
    <source>
        <dbReference type="EMBL" id="MFC7382095.1"/>
    </source>
</evidence>
<gene>
    <name evidence="2" type="ORF">ACFQSB_07740</name>
</gene>
<keyword evidence="3" id="KW-1185">Reference proteome</keyword>
<dbReference type="Pfam" id="PF04149">
    <property type="entry name" value="DUF397"/>
    <property type="match status" value="1"/>
</dbReference>
<reference evidence="3" key="1">
    <citation type="journal article" date="2019" name="Int. J. Syst. Evol. Microbiol.">
        <title>The Global Catalogue of Microorganisms (GCM) 10K type strain sequencing project: providing services to taxonomists for standard genome sequencing and annotation.</title>
        <authorList>
            <consortium name="The Broad Institute Genomics Platform"/>
            <consortium name="The Broad Institute Genome Sequencing Center for Infectious Disease"/>
            <person name="Wu L."/>
            <person name="Ma J."/>
        </authorList>
    </citation>
    <scope>NUCLEOTIDE SEQUENCE [LARGE SCALE GENOMIC DNA]</scope>
    <source>
        <strain evidence="3">CECT 7649</strain>
    </source>
</reference>
<evidence type="ECO:0000313" key="3">
    <source>
        <dbReference type="Proteomes" id="UP001596496"/>
    </source>
</evidence>